<dbReference type="EMBL" id="JAEDXU010000001">
    <property type="protein sequence ID" value="MBP1045210.1"/>
    <property type="molecule type" value="Genomic_DNA"/>
</dbReference>
<dbReference type="PANTHER" id="PTHR10429:SF0">
    <property type="entry name" value="DNA-3-METHYLADENINE GLYCOSYLASE"/>
    <property type="match status" value="1"/>
</dbReference>
<evidence type="ECO:0000256" key="5">
    <source>
        <dbReference type="HAMAP-Rule" id="MF_00527"/>
    </source>
</evidence>
<dbReference type="CDD" id="cd00540">
    <property type="entry name" value="AAG"/>
    <property type="match status" value="1"/>
</dbReference>
<comment type="caution">
    <text evidence="6">The sequence shown here is derived from an EMBL/GenBank/DDBJ whole genome shotgun (WGS) entry which is preliminary data.</text>
</comment>
<dbReference type="Pfam" id="PF02245">
    <property type="entry name" value="Pur_DNA_glyco"/>
    <property type="match status" value="1"/>
</dbReference>
<dbReference type="InterPro" id="IPR003180">
    <property type="entry name" value="MPG"/>
</dbReference>
<organism evidence="6 7">
    <name type="scientific">Enterococcus larvae</name>
    <dbReference type="NCBI Taxonomy" id="2794352"/>
    <lineage>
        <taxon>Bacteria</taxon>
        <taxon>Bacillati</taxon>
        <taxon>Bacillota</taxon>
        <taxon>Bacilli</taxon>
        <taxon>Lactobacillales</taxon>
        <taxon>Enterococcaceae</taxon>
        <taxon>Enterococcus</taxon>
    </lineage>
</organism>
<dbReference type="Gene3D" id="3.10.300.10">
    <property type="entry name" value="Methylpurine-DNA glycosylase (MPG)"/>
    <property type="match status" value="1"/>
</dbReference>
<evidence type="ECO:0000256" key="4">
    <source>
        <dbReference type="ARBA" id="ARBA00023204"/>
    </source>
</evidence>
<dbReference type="PANTHER" id="PTHR10429">
    <property type="entry name" value="DNA-3-METHYLADENINE GLYCOSYLASE"/>
    <property type="match status" value="1"/>
</dbReference>
<keyword evidence="7" id="KW-1185">Reference proteome</keyword>
<evidence type="ECO:0000256" key="2">
    <source>
        <dbReference type="ARBA" id="ARBA00022763"/>
    </source>
</evidence>
<dbReference type="SUPFAM" id="SSF50486">
    <property type="entry name" value="FMT C-terminal domain-like"/>
    <property type="match status" value="1"/>
</dbReference>
<keyword evidence="4 5" id="KW-0234">DNA repair</keyword>
<dbReference type="EC" id="3.2.2.-" evidence="5"/>
<dbReference type="NCBIfam" id="TIGR00567">
    <property type="entry name" value="3mg"/>
    <property type="match status" value="1"/>
</dbReference>
<reference evidence="6 7" key="1">
    <citation type="submission" date="2020-12" db="EMBL/GenBank/DDBJ databases">
        <title>Vagococcus allomyrinae sp. nov. and Enterococcus lavae sp. nov., isolated from the larvae of Allomyrina dichotoma.</title>
        <authorList>
            <person name="Lee S.D."/>
        </authorList>
    </citation>
    <scope>NUCLEOTIDE SEQUENCE [LARGE SCALE GENOMIC DNA]</scope>
    <source>
        <strain evidence="6 7">BWM-S5</strain>
    </source>
</reference>
<evidence type="ECO:0000256" key="1">
    <source>
        <dbReference type="ARBA" id="ARBA00009232"/>
    </source>
</evidence>
<dbReference type="InterPro" id="IPR036995">
    <property type="entry name" value="MPG_sf"/>
</dbReference>
<protein>
    <recommendedName>
        <fullName evidence="5">Putative 3-methyladenine DNA glycosylase</fullName>
        <ecNumber evidence="5">3.2.2.-</ecNumber>
    </recommendedName>
</protein>
<accession>A0ABS4CF01</accession>
<evidence type="ECO:0000313" key="7">
    <source>
        <dbReference type="Proteomes" id="UP000673375"/>
    </source>
</evidence>
<sequence length="211" mass="23767">MNELINYFRNHKTEEIAQYLLGMYLEHETEEGLLAGYIVDAEAYLGPEDEAAHSFGMRDTPRLKAMYDIPGTIYLYTMHTHLILNMVTGEKGHPQGVMIRGLQPVKGLEEMSRRRGGKAGLDLSNGPGKLVAALGIERDLYGQSIFNSSLHLVPEKRKHPKKILALPRIGIPNKGIWTEKPLRYAVAGNPYISLQRKSEIDKHSFGWKEGQ</sequence>
<dbReference type="InterPro" id="IPR011034">
    <property type="entry name" value="Formyl_transferase-like_C_sf"/>
</dbReference>
<name>A0ABS4CF01_9ENTE</name>
<keyword evidence="2 5" id="KW-0227">DNA damage</keyword>
<gene>
    <name evidence="6" type="ORF">I6N96_02885</name>
</gene>
<comment type="similarity">
    <text evidence="1 5">Belongs to the DNA glycosylase MPG family.</text>
</comment>
<keyword evidence="3 5" id="KW-0378">Hydrolase</keyword>
<dbReference type="Proteomes" id="UP000673375">
    <property type="component" value="Unassembled WGS sequence"/>
</dbReference>
<dbReference type="HAMAP" id="MF_00527">
    <property type="entry name" value="3MGH"/>
    <property type="match status" value="1"/>
</dbReference>
<proteinExistence type="inferred from homology"/>
<evidence type="ECO:0000256" key="3">
    <source>
        <dbReference type="ARBA" id="ARBA00022801"/>
    </source>
</evidence>
<evidence type="ECO:0000313" key="6">
    <source>
        <dbReference type="EMBL" id="MBP1045210.1"/>
    </source>
</evidence>